<name>A0ABQ7FH84_9ACTN</name>
<evidence type="ECO:0000256" key="4">
    <source>
        <dbReference type="ARBA" id="ARBA00022679"/>
    </source>
</evidence>
<comment type="caution">
    <text evidence="6">The sequence shown here is derived from an EMBL/GenBank/DDBJ whole genome shotgun (WGS) entry which is preliminary data.</text>
</comment>
<evidence type="ECO:0000313" key="7">
    <source>
        <dbReference type="Proteomes" id="UP000621266"/>
    </source>
</evidence>
<evidence type="ECO:0000313" key="6">
    <source>
        <dbReference type="EMBL" id="KAF4407690.1"/>
    </source>
</evidence>
<dbReference type="EMBL" id="WHPN01000301">
    <property type="protein sequence ID" value="KAF4407690.1"/>
    <property type="molecule type" value="Genomic_DNA"/>
</dbReference>
<protein>
    <submittedName>
        <fullName evidence="6">Glycosyltransferase</fullName>
    </submittedName>
</protein>
<reference evidence="6 7" key="1">
    <citation type="submission" date="2019-10" db="EMBL/GenBank/DDBJ databases">
        <title>Streptomyces tenebrisbrunneis sp.nov., an endogenous actinomycete isolated from of Lycium ruthenicum.</title>
        <authorList>
            <person name="Ma L."/>
        </authorList>
    </citation>
    <scope>NUCLEOTIDE SEQUENCE [LARGE SCALE GENOMIC DNA]</scope>
    <source>
        <strain evidence="6 7">TRM 66187</strain>
    </source>
</reference>
<dbReference type="PANTHER" id="PTHR43179:SF12">
    <property type="entry name" value="GALACTOFURANOSYLTRANSFERASE GLFT2"/>
    <property type="match status" value="1"/>
</dbReference>
<proteinExistence type="inferred from homology"/>
<dbReference type="SUPFAM" id="SSF53448">
    <property type="entry name" value="Nucleotide-diphospho-sugar transferases"/>
    <property type="match status" value="1"/>
</dbReference>
<evidence type="ECO:0000256" key="3">
    <source>
        <dbReference type="ARBA" id="ARBA00022676"/>
    </source>
</evidence>
<dbReference type="Gene3D" id="3.90.550.10">
    <property type="entry name" value="Spore Coat Polysaccharide Biosynthesis Protein SpsA, Chain A"/>
    <property type="match status" value="1"/>
</dbReference>
<sequence length="392" mass="44305">MGDLKCSIVIPYKQRLDNIKVVFASLADQTMDSSQFEVVVGAMEYSNEYVSVCQEYADRVNIVTVMSAEPWNAQRARNLAIRHATGEVLIVLDADMVVPADFLENLYDRHFQHGQDLCVVGQMIGYDEVHATHIDTVEVLPYSHYRKTLDELATTDRSRLDMRWSEEWSPALTRFPWAFARTALMALRLETFREHDLWLDEGFDGWGAEDQEWGFRIAMSGTPLVFAEDVYAIHLPHKRDLAVNGEEARITNRYYLAKWPRLDLELAIEFGWLDTDRCYPEVERELAGAVSGPGRALGVVRGRIEGRDTLVVGAEIDPESRTPVAEVDALFDPRSSLEVLPLAGFALPYEDSAVDVCRVLPAVGRLSERYRKPVLREAGRVSRELLTPTGLG</sequence>
<gene>
    <name evidence="6" type="ORF">GCU69_17940</name>
</gene>
<dbReference type="InterPro" id="IPR029044">
    <property type="entry name" value="Nucleotide-diphossugar_trans"/>
</dbReference>
<dbReference type="PANTHER" id="PTHR43179">
    <property type="entry name" value="RHAMNOSYLTRANSFERASE WBBL"/>
    <property type="match status" value="1"/>
</dbReference>
<evidence type="ECO:0000256" key="1">
    <source>
        <dbReference type="ARBA" id="ARBA00004776"/>
    </source>
</evidence>
<keyword evidence="4" id="KW-0808">Transferase</keyword>
<keyword evidence="3" id="KW-0328">Glycosyltransferase</keyword>
<comment type="similarity">
    <text evidence="2">Belongs to the glycosyltransferase 2 family.</text>
</comment>
<dbReference type="Pfam" id="PF00535">
    <property type="entry name" value="Glycos_transf_2"/>
    <property type="match status" value="1"/>
</dbReference>
<accession>A0ABQ7FH84</accession>
<dbReference type="InterPro" id="IPR001173">
    <property type="entry name" value="Glyco_trans_2-like"/>
</dbReference>
<organism evidence="6 7">
    <name type="scientific">Streptomyces lycii</name>
    <dbReference type="NCBI Taxonomy" id="2654337"/>
    <lineage>
        <taxon>Bacteria</taxon>
        <taxon>Bacillati</taxon>
        <taxon>Actinomycetota</taxon>
        <taxon>Actinomycetes</taxon>
        <taxon>Kitasatosporales</taxon>
        <taxon>Streptomycetaceae</taxon>
        <taxon>Streptomyces</taxon>
    </lineage>
</organism>
<feature type="domain" description="Glycosyltransferase 2-like" evidence="5">
    <location>
        <begin position="7"/>
        <end position="136"/>
    </location>
</feature>
<evidence type="ECO:0000259" key="5">
    <source>
        <dbReference type="Pfam" id="PF00535"/>
    </source>
</evidence>
<keyword evidence="7" id="KW-1185">Reference proteome</keyword>
<evidence type="ECO:0000256" key="2">
    <source>
        <dbReference type="ARBA" id="ARBA00006739"/>
    </source>
</evidence>
<dbReference type="Proteomes" id="UP000621266">
    <property type="component" value="Unassembled WGS sequence"/>
</dbReference>
<comment type="pathway">
    <text evidence="1">Cell wall biogenesis; cell wall polysaccharide biosynthesis.</text>
</comment>
<dbReference type="RefSeq" id="WP_098754665.1">
    <property type="nucleotide sequence ID" value="NZ_WHPN01000301.1"/>
</dbReference>